<dbReference type="NCBIfam" id="TIGR00043">
    <property type="entry name" value="rRNA maturation RNase YbeY"/>
    <property type="match status" value="1"/>
</dbReference>
<dbReference type="GO" id="GO:0006364">
    <property type="term" value="P:rRNA processing"/>
    <property type="evidence" value="ECO:0007669"/>
    <property type="project" value="InterPro"/>
</dbReference>
<dbReference type="HAMAP" id="MF_00009">
    <property type="entry name" value="Endoribonucl_YbeY"/>
    <property type="match status" value="1"/>
</dbReference>
<evidence type="ECO:0000256" key="4">
    <source>
        <dbReference type="ARBA" id="ARBA00022723"/>
    </source>
</evidence>
<gene>
    <name evidence="8" type="ORF">UFOPK2754_00933</name>
    <name evidence="9" type="ORF">UFOPK3543_02833</name>
    <name evidence="10" type="ORF">UFOPK3967_01122</name>
</gene>
<accession>A0A6J6SS00</accession>
<evidence type="ECO:0000256" key="7">
    <source>
        <dbReference type="ARBA" id="ARBA00022833"/>
    </source>
</evidence>
<dbReference type="EMBL" id="CAFBMH010000162">
    <property type="protein sequence ID" value="CAB4933916.1"/>
    <property type="molecule type" value="Genomic_DNA"/>
</dbReference>
<keyword evidence="3" id="KW-0540">Nuclease</keyword>
<organism evidence="8">
    <name type="scientific">freshwater metagenome</name>
    <dbReference type="NCBI Taxonomy" id="449393"/>
    <lineage>
        <taxon>unclassified sequences</taxon>
        <taxon>metagenomes</taxon>
        <taxon>ecological metagenomes</taxon>
    </lineage>
</organism>
<evidence type="ECO:0000256" key="3">
    <source>
        <dbReference type="ARBA" id="ARBA00022722"/>
    </source>
</evidence>
<dbReference type="EMBL" id="CAEZYR010000025">
    <property type="protein sequence ID" value="CAB4737590.1"/>
    <property type="molecule type" value="Genomic_DNA"/>
</dbReference>
<protein>
    <submittedName>
        <fullName evidence="8">Unannotated protein</fullName>
    </submittedName>
</protein>
<keyword evidence="6" id="KW-0378">Hydrolase</keyword>
<evidence type="ECO:0000256" key="1">
    <source>
        <dbReference type="ARBA" id="ARBA00001947"/>
    </source>
</evidence>
<dbReference type="GO" id="GO:0046872">
    <property type="term" value="F:metal ion binding"/>
    <property type="evidence" value="ECO:0007669"/>
    <property type="project" value="UniProtKB-KW"/>
</dbReference>
<keyword evidence="7" id="KW-0862">Zinc</keyword>
<proteinExistence type="inferred from homology"/>
<evidence type="ECO:0000313" key="9">
    <source>
        <dbReference type="EMBL" id="CAB4933916.1"/>
    </source>
</evidence>
<dbReference type="GO" id="GO:0004222">
    <property type="term" value="F:metalloendopeptidase activity"/>
    <property type="evidence" value="ECO:0007669"/>
    <property type="project" value="InterPro"/>
</dbReference>
<dbReference type="Pfam" id="PF02130">
    <property type="entry name" value="YbeY"/>
    <property type="match status" value="1"/>
</dbReference>
<comment type="cofactor">
    <cofactor evidence="1">
        <name>Zn(2+)</name>
        <dbReference type="ChEBI" id="CHEBI:29105"/>
    </cofactor>
</comment>
<dbReference type="AlphaFoldDB" id="A0A6J6SS00"/>
<evidence type="ECO:0000313" key="10">
    <source>
        <dbReference type="EMBL" id="CAB4992872.1"/>
    </source>
</evidence>
<evidence type="ECO:0000256" key="5">
    <source>
        <dbReference type="ARBA" id="ARBA00022759"/>
    </source>
</evidence>
<reference evidence="8" key="1">
    <citation type="submission" date="2020-05" db="EMBL/GenBank/DDBJ databases">
        <authorList>
            <person name="Chiriac C."/>
            <person name="Salcher M."/>
            <person name="Ghai R."/>
            <person name="Kavagutti S V."/>
        </authorList>
    </citation>
    <scope>NUCLEOTIDE SEQUENCE</scope>
</reference>
<comment type="similarity">
    <text evidence="2">Belongs to the endoribonuclease YbeY family.</text>
</comment>
<evidence type="ECO:0000313" key="8">
    <source>
        <dbReference type="EMBL" id="CAB4737590.1"/>
    </source>
</evidence>
<keyword evidence="5" id="KW-0255">Endonuclease</keyword>
<sequence length="169" mass="18018">MSATVFGYDEQLAVPVDLARWVLLAERVLESEGIAAGELTLAFVDEADMAELNEEHMGETYATDVLSFPLDADAVVAAGEIRDPDAAPVLLGDVVVCPSVANTNAPEHAGVLDDELALLVVHGVLHVLGHDHAELDDTAQMQTRERALLELHHWNGPAPASFGAHRTPS</sequence>
<keyword evidence="4" id="KW-0479">Metal-binding</keyword>
<dbReference type="PANTHER" id="PTHR46986:SF1">
    <property type="entry name" value="ENDORIBONUCLEASE YBEY, CHLOROPLASTIC"/>
    <property type="match status" value="1"/>
</dbReference>
<dbReference type="InterPro" id="IPR002036">
    <property type="entry name" value="YbeY"/>
</dbReference>
<dbReference type="PANTHER" id="PTHR46986">
    <property type="entry name" value="ENDORIBONUCLEASE YBEY, CHLOROPLASTIC"/>
    <property type="match status" value="1"/>
</dbReference>
<dbReference type="Gene3D" id="3.40.390.30">
    <property type="entry name" value="Metalloproteases ('zincins'), catalytic domain"/>
    <property type="match status" value="1"/>
</dbReference>
<dbReference type="SUPFAM" id="SSF55486">
    <property type="entry name" value="Metalloproteases ('zincins'), catalytic domain"/>
    <property type="match status" value="1"/>
</dbReference>
<dbReference type="EMBL" id="CAFBOS010000056">
    <property type="protein sequence ID" value="CAB4992872.1"/>
    <property type="molecule type" value="Genomic_DNA"/>
</dbReference>
<dbReference type="GO" id="GO:0004519">
    <property type="term" value="F:endonuclease activity"/>
    <property type="evidence" value="ECO:0007669"/>
    <property type="project" value="UniProtKB-KW"/>
</dbReference>
<evidence type="ECO:0000256" key="6">
    <source>
        <dbReference type="ARBA" id="ARBA00022801"/>
    </source>
</evidence>
<name>A0A6J6SS00_9ZZZZ</name>
<evidence type="ECO:0000256" key="2">
    <source>
        <dbReference type="ARBA" id="ARBA00010875"/>
    </source>
</evidence>
<dbReference type="InterPro" id="IPR023091">
    <property type="entry name" value="MetalPrtase_cat_dom_sf_prd"/>
</dbReference>